<dbReference type="RefSeq" id="WP_120017264.1">
    <property type="nucleotide sequence ID" value="NZ_QZWZ01000026.1"/>
</dbReference>
<protein>
    <submittedName>
        <fullName evidence="2">Uncharacterized protein</fullName>
    </submittedName>
</protein>
<dbReference type="OrthoDB" id="4312432at2"/>
<keyword evidence="3" id="KW-1185">Reference proteome</keyword>
<proteinExistence type="predicted"/>
<feature type="compositionally biased region" description="Low complexity" evidence="1">
    <location>
        <begin position="943"/>
        <end position="961"/>
    </location>
</feature>
<dbReference type="Proteomes" id="UP000272706">
    <property type="component" value="Unassembled WGS sequence"/>
</dbReference>
<evidence type="ECO:0000313" key="2">
    <source>
        <dbReference type="EMBL" id="RJT32614.1"/>
    </source>
</evidence>
<gene>
    <name evidence="2" type="ORF">D3227_26725</name>
</gene>
<evidence type="ECO:0000313" key="3">
    <source>
        <dbReference type="Proteomes" id="UP000272706"/>
    </source>
</evidence>
<feature type="region of interest" description="Disordered" evidence="1">
    <location>
        <begin position="918"/>
        <end position="991"/>
    </location>
</feature>
<feature type="compositionally biased region" description="Basic and acidic residues" evidence="1">
    <location>
        <begin position="962"/>
        <end position="984"/>
    </location>
</feature>
<accession>A0A3A5KCH8</accession>
<evidence type="ECO:0000256" key="1">
    <source>
        <dbReference type="SAM" id="MobiDB-lite"/>
    </source>
</evidence>
<dbReference type="EMBL" id="QZWZ01000026">
    <property type="protein sequence ID" value="RJT32614.1"/>
    <property type="molecule type" value="Genomic_DNA"/>
</dbReference>
<dbReference type="AlphaFoldDB" id="A0A3A5KCH8"/>
<organism evidence="2 3">
    <name type="scientific">Mesorhizobium waimense</name>
    <dbReference type="NCBI Taxonomy" id="1300307"/>
    <lineage>
        <taxon>Bacteria</taxon>
        <taxon>Pseudomonadati</taxon>
        <taxon>Pseudomonadota</taxon>
        <taxon>Alphaproteobacteria</taxon>
        <taxon>Hyphomicrobiales</taxon>
        <taxon>Phyllobacteriaceae</taxon>
        <taxon>Mesorhizobium</taxon>
    </lineage>
</organism>
<comment type="caution">
    <text evidence="2">The sequence shown here is derived from an EMBL/GenBank/DDBJ whole genome shotgun (WGS) entry which is preliminary data.</text>
</comment>
<sequence>MVSGFSDYLRSDISQLEHGDVLRQPTAKLLGVSGDAATALQAIGISTIFDLGAASLFATARSAAAAGRPGELASRYGMAPGDWLKPNTSFGTLEEIGELPLETLREITDAQATALKQALDVYTIAEFANWPPQRVARELIGDTVGSALTLDELQTEALRPRFAEYPTERVYYSSLVMLDSGQGDANLVDLDGPLSLSDVIGAATGFDKPAVGALITFSQSWYAQGITLGQMLHSLALAPGEATRIAVVDFTRRVTAQASESVSESEALASQTGHRRAISEVQNAVAEDMQSGGSTSHVESSSDSGGFGLGLSAIIPVGGALLGGALGGSYQGASTTTDANSRSWSLGKRSVTASMTQNVNDRTEQHSTSVRNRRATAVREVSESEHQQVSTRIVANYNHMHALTVQYYEVVQIYRVVAEVHTAERVLFLPIALADFSSDDMIEAYRGVLARAALTARARDLLLDPTNTIEIRPAKSFHSALIDAALQPLLLGDRMVRIASAPAPTDPETAPVAAAPTTAMLARRADIAPVSLTSFLAGDDAVVRGSSIVMRPIVRPQSSSLFYPDEVELVAVQLEGIPASAITLSMVGNATPSLTLQANGPVVELATPVALGEIADISLQKQLGGVVRGLVRLHLSFRGRRFTSPGIPVSMPDSPAGTSFSAARFSSDTADRKAELKAHLAANRAHYSVQVFRSLSSTEVVGLLSKYRWQGRPLVDQVEPKVLSVTGNFVVLRAPVEPEEASGLGTGGPQPWSRVLADRQLSPRSVKDQRMVPIPTDGVFAEAVLGRSNSAEKLDITRFWNWQDSPAPLTPPELAPVSTESRARGETITPGQLGPATLNIVNPTNLPDPTGLSASLNALGALNFRDMSGLAGTQDLAGAATTGTLTATTEAGRNATAMAGVAADVLKTAITAGYGREKEGGVSAEGARINHGRDMDRRGIGGRTASVDGADGAATGDGTLDSQREDGTTAGGRSHEGEAFDRGTHGFSPNAMGDLAARVTQARYDLPPEDEATGLEGSGGSGNFGQDEDIELAELIDIDLGEGRNQLSGLDSLFRGSRGDLLRRRVSAIAAEFEVDPEFLAMNVAVEKDNINVWLSNGEVLNTVIGLDYWHEERPRVFAAMPAGADPIPSRELAVGFVNEAHNPTGLRHAFPNSLEALRALAARLRYSEQQIEADLGATSLESLESITKHFLVRLWFNSGHNSDGTKQAVADVLAGRDPLIRQRSRFEQRRTGKLGPRRAATIRAVQGEHLRRQFFDAQFV</sequence>
<name>A0A3A5KCH8_9HYPH</name>
<reference evidence="2 3" key="1">
    <citation type="submission" date="2018-09" db="EMBL/GenBank/DDBJ databases">
        <title>Mesorhizobium carmichaelinearum sp. nov. isolated from Carmichaelinea spp. root nodules in New Zealand.</title>
        <authorList>
            <person name="De Meyer S.E."/>
        </authorList>
    </citation>
    <scope>NUCLEOTIDE SEQUENCE [LARGE SCALE GENOMIC DNA]</scope>
    <source>
        <strain evidence="2 3">ICMP19557</strain>
    </source>
</reference>